<dbReference type="Proteomes" id="UP000467428">
    <property type="component" value="Chromosome"/>
</dbReference>
<dbReference type="KEGG" id="marz:MARA_17280"/>
<dbReference type="Gene3D" id="3.30.530.20">
    <property type="match status" value="1"/>
</dbReference>
<evidence type="ECO:0000313" key="1">
    <source>
        <dbReference type="EMBL" id="BBY48260.1"/>
    </source>
</evidence>
<name>A0A7I7RVQ8_9MYCO</name>
<organism evidence="1 2">
    <name type="scientific">Mycolicibacterium arabiense</name>
    <dbReference type="NCBI Taxonomy" id="1286181"/>
    <lineage>
        <taxon>Bacteria</taxon>
        <taxon>Bacillati</taxon>
        <taxon>Actinomycetota</taxon>
        <taxon>Actinomycetes</taxon>
        <taxon>Mycobacteriales</taxon>
        <taxon>Mycobacteriaceae</taxon>
        <taxon>Mycolicibacterium</taxon>
    </lineage>
</organism>
<dbReference type="InterPro" id="IPR023393">
    <property type="entry name" value="START-like_dom_sf"/>
</dbReference>
<dbReference type="Pfam" id="PF10604">
    <property type="entry name" value="Polyketide_cyc2"/>
    <property type="match status" value="1"/>
</dbReference>
<gene>
    <name evidence="1" type="ORF">MARA_17280</name>
</gene>
<keyword evidence="2" id="KW-1185">Reference proteome</keyword>
<dbReference type="AlphaFoldDB" id="A0A7I7RVQ8"/>
<reference evidence="1 2" key="1">
    <citation type="journal article" date="2019" name="Emerg. Microbes Infect.">
        <title>Comprehensive subspecies identification of 175 nontuberculous mycobacteria species based on 7547 genomic profiles.</title>
        <authorList>
            <person name="Matsumoto Y."/>
            <person name="Kinjo T."/>
            <person name="Motooka D."/>
            <person name="Nabeya D."/>
            <person name="Jung N."/>
            <person name="Uechi K."/>
            <person name="Horii T."/>
            <person name="Iida T."/>
            <person name="Fujita J."/>
            <person name="Nakamura S."/>
        </authorList>
    </citation>
    <scope>NUCLEOTIDE SEQUENCE [LARGE SCALE GENOMIC DNA]</scope>
    <source>
        <strain evidence="1 2">JCM 18538</strain>
    </source>
</reference>
<geneLocation type="plasmid" evidence="2">
    <name>pjcm18538 dna</name>
</geneLocation>
<evidence type="ECO:0008006" key="3">
    <source>
        <dbReference type="Google" id="ProtNLM"/>
    </source>
</evidence>
<dbReference type="InterPro" id="IPR019587">
    <property type="entry name" value="Polyketide_cyclase/dehydratase"/>
</dbReference>
<accession>A0A7I7RVQ8</accession>
<protein>
    <recommendedName>
        <fullName evidence="3">SRPBCC family protein</fullName>
    </recommendedName>
</protein>
<proteinExistence type="predicted"/>
<dbReference type="CDD" id="cd07812">
    <property type="entry name" value="SRPBCC"/>
    <property type="match status" value="1"/>
</dbReference>
<dbReference type="SUPFAM" id="SSF55961">
    <property type="entry name" value="Bet v1-like"/>
    <property type="match status" value="1"/>
</dbReference>
<sequence length="144" mass="15500">MAKVELSRKLALSPEDAWNHASDLSGMGDWLSMHQGWRSDLPEELEVGTKVVGVAGAKGFRNRVTWTIQKVDPPRLLEITGDGVGGTKYKLALQVSPAKEGCSFSVKIDLGGAPLFGPVGMAASRAVKGDIERSIKKFEELYAS</sequence>
<dbReference type="EMBL" id="AP022593">
    <property type="protein sequence ID" value="BBY48260.1"/>
    <property type="molecule type" value="Genomic_DNA"/>
</dbReference>
<evidence type="ECO:0000313" key="2">
    <source>
        <dbReference type="Proteomes" id="UP000467428"/>
    </source>
</evidence>
<dbReference type="RefSeq" id="WP_163918073.1">
    <property type="nucleotide sequence ID" value="NZ_AP022593.1"/>
</dbReference>